<evidence type="ECO:0000313" key="2">
    <source>
        <dbReference type="EMBL" id="AOO83492.1"/>
    </source>
</evidence>
<gene>
    <name evidence="2" type="ORF">BHK69_26345</name>
</gene>
<sequence length="316" mass="34502">MSEDWIRKHAFQLCVAGFIGLCFLYGLGRAGWYRFVTVKSVQPAQTDICAMGSLDAAGFRNLVSRIERDGESGGGGCGEASSPVSCLQGLLKTRVDSYMRVAGPDMIGRMMAMHAVMRANKAVLISQATVPPRQPQSWQMFESYRKAFPDRVEKPLVRRAETFTYALDQRIVGMSGPALFGGGSGRSGGFSYDTGRTSFPTGLYGIAEVVITLSDPALRYPDDADTGAVAEAIDYTEAAWSSRKPYDGLAPRYRAPLPADSVYEIASLCPRRPAWLDTPAVPSRLPGAPSQAERQRELFQWADRMRNQPGRPATSP</sequence>
<keyword evidence="3" id="KW-1185">Reference proteome</keyword>
<dbReference type="Proteomes" id="UP000094969">
    <property type="component" value="Chromosome"/>
</dbReference>
<evidence type="ECO:0000313" key="3">
    <source>
        <dbReference type="Proteomes" id="UP000094969"/>
    </source>
</evidence>
<dbReference type="KEGG" id="bvv:BHK69_26345"/>
<feature type="region of interest" description="Disordered" evidence="1">
    <location>
        <begin position="280"/>
        <end position="316"/>
    </location>
</feature>
<dbReference type="AlphaFoldDB" id="A0A1D7U7Z7"/>
<dbReference type="RefSeq" id="WP_069692692.1">
    <property type="nucleotide sequence ID" value="NZ_CP017147.1"/>
</dbReference>
<protein>
    <submittedName>
        <fullName evidence="2">Uncharacterized protein</fullName>
    </submittedName>
</protein>
<organism evidence="2 3">
    <name type="scientific">Bosea vaviloviae</name>
    <dbReference type="NCBI Taxonomy" id="1526658"/>
    <lineage>
        <taxon>Bacteria</taxon>
        <taxon>Pseudomonadati</taxon>
        <taxon>Pseudomonadota</taxon>
        <taxon>Alphaproteobacteria</taxon>
        <taxon>Hyphomicrobiales</taxon>
        <taxon>Boseaceae</taxon>
        <taxon>Bosea</taxon>
    </lineage>
</organism>
<reference evidence="2 3" key="1">
    <citation type="journal article" date="2015" name="Antonie Van Leeuwenhoek">
        <title>Bosea vaviloviae sp. nov., a new species of slow-growing rhizobia isolated from nodules of the relict species Vavilovia formosa (Stev.) Fed.</title>
        <authorList>
            <person name="Safronova V.I."/>
            <person name="Kuznetsova I.G."/>
            <person name="Sazanova A.L."/>
            <person name="Kimeklis A.K."/>
            <person name="Belimov A.A."/>
            <person name="Andronov E.E."/>
            <person name="Pinaev A.G."/>
            <person name="Chizhevskaya E.P."/>
            <person name="Pukhaev A.R."/>
            <person name="Popov K.P."/>
            <person name="Willems A."/>
            <person name="Tikhonovich I.A."/>
        </authorList>
    </citation>
    <scope>NUCLEOTIDE SEQUENCE [LARGE SCALE GENOMIC DNA]</scope>
    <source>
        <strain evidence="2 3">Vaf18</strain>
    </source>
</reference>
<dbReference type="STRING" id="1526658.BHK69_26345"/>
<accession>A0A1D7U7Z7</accession>
<evidence type="ECO:0000256" key="1">
    <source>
        <dbReference type="SAM" id="MobiDB-lite"/>
    </source>
</evidence>
<dbReference type="EMBL" id="CP017147">
    <property type="protein sequence ID" value="AOO83492.1"/>
    <property type="molecule type" value="Genomic_DNA"/>
</dbReference>
<dbReference type="OrthoDB" id="8159821at2"/>
<proteinExistence type="predicted"/>
<name>A0A1D7U7Z7_9HYPH</name>